<evidence type="ECO:0000256" key="6">
    <source>
        <dbReference type="ARBA" id="ARBA00022953"/>
    </source>
</evidence>
<keyword evidence="2" id="KW-0696">RNA-directed RNA polymerase</keyword>
<evidence type="ECO:0000256" key="4">
    <source>
        <dbReference type="ARBA" id="ARBA00022695"/>
    </source>
</evidence>
<keyword evidence="4" id="KW-0548">Nucleotidyltransferase</keyword>
<accession>A0A142D850</accession>
<dbReference type="InterPro" id="IPR007096">
    <property type="entry name" value="RNA-dir_Rpol_cat_phage"/>
</dbReference>
<keyword evidence="5" id="KW-0547">Nucleotide-binding</keyword>
<feature type="binding site" evidence="9">
    <location>
        <position position="358"/>
    </location>
    <ligand>
        <name>Mg(2+)</name>
        <dbReference type="ChEBI" id="CHEBI:18420"/>
        <label>2</label>
    </ligand>
</feature>
<evidence type="ECO:0000256" key="9">
    <source>
        <dbReference type="PIRSR" id="PIRSR605093-1"/>
    </source>
</evidence>
<reference evidence="11" key="2">
    <citation type="journal article" date="2016" name="PLoS Biol.">
        <title>Hyperexpansion of RNA Bacteriophage Diversity.</title>
        <authorList>
            <person name="Krishnamurthy S.R."/>
            <person name="Janowski A.B."/>
            <person name="Zhao G."/>
            <person name="Barouch D."/>
            <person name="Wang D."/>
        </authorList>
    </citation>
    <scope>NUCLEOTIDE SEQUENCE</scope>
    <source>
        <strain evidence="11">AVE001</strain>
    </source>
</reference>
<dbReference type="GO" id="GO:0000166">
    <property type="term" value="F:nucleotide binding"/>
    <property type="evidence" value="ECO:0007669"/>
    <property type="project" value="UniProtKB-KW"/>
</dbReference>
<dbReference type="GO" id="GO:0046872">
    <property type="term" value="F:metal ion binding"/>
    <property type="evidence" value="ECO:0007669"/>
    <property type="project" value="UniProtKB-KW"/>
</dbReference>
<keyword evidence="9" id="KW-0460">Magnesium</keyword>
<keyword evidence="6" id="KW-0693">Viral RNA replication</keyword>
<evidence type="ECO:0000256" key="8">
    <source>
        <dbReference type="ARBA" id="ARBA00048744"/>
    </source>
</evidence>
<sequence>MSACNESYKRPPIEEADWLDAFGQIAETRAKDLIPESALQTVRGMLEWTANESTSLVQRCGAELAHFPDVDAVLFLALAWKKWRYAGPEQAVVRREAAIRGFLERNDRARLMPLPDSITIDRMRHYLTRWLPFQGVPPGRFGPGAVEEGYSQPRRWDVLLPYLADAAQFERSSLSPEGWEFDLKLHKDDVTCFDRHAARLCAVPKDWNKDRLITVEPTGRSFLQQTCRSAILAAVHSGPLRGTAMDLLGSDGQRMQRHLALRASATRELGTVDLSDASDNHGRSLCFLYFLLGSVHFWNRPGRPTFTLPGGEERELFIYAGMGNATTFVVESLLFTAYVAALAWRHGYRVRRPSVFGDDIIVDSRVCEVLASEAASLPRKHGQVVLWHEHTYLRESCGIYAINGRDVTPSRINGFDPSFDGWIGAGEYIMTNLNAPQSYKTLFGHRLAEAFAKNGGPNWPFLVRELLVYLGVPFRSRTTPYPYAPRFPTKGSSGTCAAKGEHSCSPPGHSVPEWCIGGDYHNLGCCESTIHRLPREGGTYRTAQAVDEVACVARRIDFPSKRKSRQVAPVCSGGHCLLCHADTKQQVSNVPNPNITGDAVDQQRWPPFR</sequence>
<protein>
    <recommendedName>
        <fullName evidence="1">RNA-directed RNA polymerase</fullName>
        <ecNumber evidence="1">2.7.7.48</ecNumber>
    </recommendedName>
    <alternativeName>
        <fullName evidence="7">RNA replicase beta chain</fullName>
    </alternativeName>
</protein>
<comment type="cofactor">
    <cofactor evidence="9">
        <name>Mg(2+)</name>
        <dbReference type="ChEBI" id="CHEBI:18420"/>
    </cofactor>
    <text evidence="9">Binds 2 Mg(2+) per subunit.</text>
</comment>
<reference evidence="11" key="1">
    <citation type="submission" date="2015-08" db="EMBL/GenBank/DDBJ databases">
        <authorList>
            <person name="Babu N.S."/>
            <person name="Beckwith C.J."/>
            <person name="Beseler K.G."/>
            <person name="Brison A."/>
            <person name="Carone J.V."/>
            <person name="Caskin T.P."/>
            <person name="Diamond M."/>
            <person name="Durham M.E."/>
            <person name="Foxe J.M."/>
            <person name="Go M."/>
            <person name="Henderson B.A."/>
            <person name="Jones I.B."/>
            <person name="McGettigan J.A."/>
            <person name="Micheletti S.J."/>
            <person name="Nasrallah M.E."/>
            <person name="Ortiz D."/>
            <person name="Piller C.R."/>
            <person name="Privatt S.R."/>
            <person name="Schneider S.L."/>
            <person name="Sharp S."/>
            <person name="Smith T.C."/>
            <person name="Stanton J.D."/>
            <person name="Ullery H.E."/>
            <person name="Wilson R.J."/>
            <person name="Serrano M.G."/>
            <person name="Buck G."/>
            <person name="Lee V."/>
            <person name="Wang Y."/>
            <person name="Carvalho R."/>
            <person name="Voegtly L."/>
            <person name="Shi R."/>
            <person name="Duckworth R."/>
            <person name="Johnson A."/>
            <person name="Loviza R."/>
            <person name="Walstead R."/>
            <person name="Shah Z."/>
            <person name="Kiflezghi M."/>
            <person name="Wade K."/>
            <person name="Ball S.L."/>
            <person name="Bradley K.W."/>
            <person name="Asai D.J."/>
            <person name="Bowman C.A."/>
            <person name="Russell D.A."/>
            <person name="Pope W.H."/>
            <person name="Jacobs-Sera D."/>
            <person name="Hendrix R.W."/>
            <person name="Hatfull G.F."/>
        </authorList>
    </citation>
    <scope>NUCLEOTIDE SEQUENCE</scope>
    <source>
        <strain evidence="11">AVE001</strain>
    </source>
</reference>
<comment type="catalytic activity">
    <reaction evidence="8">
        <text>RNA(n) + a ribonucleoside 5'-triphosphate = RNA(n+1) + diphosphate</text>
        <dbReference type="Rhea" id="RHEA:21248"/>
        <dbReference type="Rhea" id="RHEA-COMP:14527"/>
        <dbReference type="Rhea" id="RHEA-COMP:17342"/>
        <dbReference type="ChEBI" id="CHEBI:33019"/>
        <dbReference type="ChEBI" id="CHEBI:61557"/>
        <dbReference type="ChEBI" id="CHEBI:140395"/>
        <dbReference type="EC" id="2.7.7.48"/>
    </reaction>
</comment>
<evidence type="ECO:0000256" key="1">
    <source>
        <dbReference type="ARBA" id="ARBA00012494"/>
    </source>
</evidence>
<evidence type="ECO:0000256" key="5">
    <source>
        <dbReference type="ARBA" id="ARBA00022741"/>
    </source>
</evidence>
<evidence type="ECO:0000256" key="2">
    <source>
        <dbReference type="ARBA" id="ARBA00022484"/>
    </source>
</evidence>
<evidence type="ECO:0000256" key="3">
    <source>
        <dbReference type="ARBA" id="ARBA00022679"/>
    </source>
</evidence>
<evidence type="ECO:0000313" key="11">
    <source>
        <dbReference type="EMBL" id="AMQ23519.1"/>
    </source>
</evidence>
<keyword evidence="3" id="KW-0808">Transferase</keyword>
<dbReference type="PROSITE" id="PS50096">
    <property type="entry name" value="IQ"/>
    <property type="match status" value="1"/>
</dbReference>
<dbReference type="Pfam" id="PF03431">
    <property type="entry name" value="RNA_replicase_B"/>
    <property type="match status" value="1"/>
</dbReference>
<keyword evidence="9" id="KW-0479">Metal-binding</keyword>
<dbReference type="EC" id="2.7.7.48" evidence="1"/>
<name>A0A142D850_9VIRU</name>
<feature type="domain" description="RdRp catalytic" evidence="10">
    <location>
        <begin position="258"/>
        <end position="389"/>
    </location>
</feature>
<feature type="binding site" evidence="9">
    <location>
        <position position="273"/>
    </location>
    <ligand>
        <name>Mg(2+)</name>
        <dbReference type="ChEBI" id="CHEBI:18420"/>
        <label>2</label>
    </ligand>
</feature>
<dbReference type="PROSITE" id="PS50522">
    <property type="entry name" value="RDRP_PHAGE"/>
    <property type="match status" value="1"/>
</dbReference>
<proteinExistence type="predicted"/>
<dbReference type="GO" id="GO:0039694">
    <property type="term" value="P:viral RNA genome replication"/>
    <property type="evidence" value="ECO:0007669"/>
    <property type="project" value="InterPro"/>
</dbReference>
<dbReference type="EMBL" id="KT462695">
    <property type="protein sequence ID" value="AMQ23519.1"/>
    <property type="molecule type" value="Genomic_RNA"/>
</dbReference>
<feature type="binding site" evidence="9">
    <location>
        <position position="359"/>
    </location>
    <ligand>
        <name>Mg(2+)</name>
        <dbReference type="ChEBI" id="CHEBI:18420"/>
        <label>2</label>
    </ligand>
</feature>
<evidence type="ECO:0000259" key="10">
    <source>
        <dbReference type="PROSITE" id="PS50522"/>
    </source>
</evidence>
<organism evidence="11">
    <name type="scientific">Leviviridae sp</name>
    <dbReference type="NCBI Taxonomy" id="2027243"/>
    <lineage>
        <taxon>Viruses</taxon>
        <taxon>Riboviria</taxon>
        <taxon>Orthornavirae</taxon>
        <taxon>Lenarviricota</taxon>
        <taxon>Leviviricetes</taxon>
        <taxon>Norzivirales</taxon>
        <taxon>Fiersviridae</taxon>
    </lineage>
</organism>
<evidence type="ECO:0000256" key="7">
    <source>
        <dbReference type="ARBA" id="ARBA00030248"/>
    </source>
</evidence>
<dbReference type="InterPro" id="IPR005093">
    <property type="entry name" value="RNArep_beta"/>
</dbReference>
<dbReference type="GO" id="GO:0003968">
    <property type="term" value="F:RNA-directed RNA polymerase activity"/>
    <property type="evidence" value="ECO:0007669"/>
    <property type="project" value="UniProtKB-KW"/>
</dbReference>